<protein>
    <submittedName>
        <fullName evidence="3">SIMPL domain-containing protein</fullName>
    </submittedName>
</protein>
<evidence type="ECO:0000313" key="3">
    <source>
        <dbReference type="EMBL" id="MCQ0971809.1"/>
    </source>
</evidence>
<gene>
    <name evidence="3" type="ORF">MLD63_15410</name>
</gene>
<evidence type="ECO:0000256" key="2">
    <source>
        <dbReference type="SAM" id="SignalP"/>
    </source>
</evidence>
<sequence>MRNRQFRVFPTAMATAVGLVLSLSHGAAAAPHGHGGKGHEMRHGEGGGACHMQMRRPARISVTGAGDATIAPDLAMINLGVTTQAASAAEAMDANTAQQTQVIDALAAEGIEARDIQTSGLNLSPLMEYPEGQPPRVTGYQAQNMVTVRVRDLAALGGTLDTLVGAGANEMNGISFMREDSSPAEDEARTEAVEAARHSAEVLAAASGMVLGPLMEIRDTPQMSGPPRPMMMAREAADAQAVPIQAGELTINASVEVSYALISAECAEEMRRGNGDGPGGAPGEGSGPEGAPDLPPGHPPVPGIEPAPAAPGDAPVAPDAPTAPDASAPAPTPTPETDPAAAPETAAPESGTPDAAGEAAEPAAEMPADAPSTDPAEGTTEGSTDAATAPAN</sequence>
<dbReference type="InterPro" id="IPR007497">
    <property type="entry name" value="SIMPL/DUF541"/>
</dbReference>
<proteinExistence type="predicted"/>
<feature type="compositionally biased region" description="Low complexity" evidence="1">
    <location>
        <begin position="310"/>
        <end position="329"/>
    </location>
</feature>
<feature type="compositionally biased region" description="Low complexity" evidence="1">
    <location>
        <begin position="337"/>
        <end position="371"/>
    </location>
</feature>
<feature type="compositionally biased region" description="Gly residues" evidence="1">
    <location>
        <begin position="275"/>
        <end position="288"/>
    </location>
</feature>
<keyword evidence="2" id="KW-0732">Signal</keyword>
<dbReference type="Gene3D" id="3.30.110.170">
    <property type="entry name" value="Protein of unknown function (DUF541), domain 1"/>
    <property type="match status" value="1"/>
</dbReference>
<name>A0ABT1MVV5_9RHOB</name>
<accession>A0ABT1MVV5</accession>
<organism evidence="3 4">
    <name type="scientific">Paracoccus albicereus</name>
    <dbReference type="NCBI Taxonomy" id="2922394"/>
    <lineage>
        <taxon>Bacteria</taxon>
        <taxon>Pseudomonadati</taxon>
        <taxon>Pseudomonadota</taxon>
        <taxon>Alphaproteobacteria</taxon>
        <taxon>Rhodobacterales</taxon>
        <taxon>Paracoccaceae</taxon>
        <taxon>Paracoccus</taxon>
    </lineage>
</organism>
<dbReference type="PANTHER" id="PTHR34387:SF1">
    <property type="entry name" value="PERIPLASMIC IMMUNOGENIC PROTEIN"/>
    <property type="match status" value="1"/>
</dbReference>
<feature type="compositionally biased region" description="Polar residues" evidence="1">
    <location>
        <begin position="380"/>
        <end position="392"/>
    </location>
</feature>
<dbReference type="InterPro" id="IPR052022">
    <property type="entry name" value="26kDa_periplasmic_antigen"/>
</dbReference>
<comment type="caution">
    <text evidence="3">The sequence shown here is derived from an EMBL/GenBank/DDBJ whole genome shotgun (WGS) entry which is preliminary data.</text>
</comment>
<evidence type="ECO:0000256" key="1">
    <source>
        <dbReference type="SAM" id="MobiDB-lite"/>
    </source>
</evidence>
<dbReference type="Gene3D" id="3.30.70.2970">
    <property type="entry name" value="Protein of unknown function (DUF541), domain 2"/>
    <property type="match status" value="1"/>
</dbReference>
<keyword evidence="4" id="KW-1185">Reference proteome</keyword>
<reference evidence="3 4" key="1">
    <citation type="submission" date="2022-03" db="EMBL/GenBank/DDBJ databases">
        <authorList>
            <person name="He Y."/>
        </authorList>
    </citation>
    <scope>NUCLEOTIDE SEQUENCE [LARGE SCALE GENOMIC DNA]</scope>
    <source>
        <strain evidence="3 4">TK19116</strain>
    </source>
</reference>
<feature type="signal peptide" evidence="2">
    <location>
        <begin position="1"/>
        <end position="29"/>
    </location>
</feature>
<feature type="compositionally biased region" description="Pro residues" evidence="1">
    <location>
        <begin position="293"/>
        <end position="309"/>
    </location>
</feature>
<dbReference type="EMBL" id="JAKZEU010000006">
    <property type="protein sequence ID" value="MCQ0971809.1"/>
    <property type="molecule type" value="Genomic_DNA"/>
</dbReference>
<dbReference type="Pfam" id="PF04402">
    <property type="entry name" value="SIMPL"/>
    <property type="match status" value="1"/>
</dbReference>
<feature type="region of interest" description="Disordered" evidence="1">
    <location>
        <begin position="270"/>
        <end position="392"/>
    </location>
</feature>
<dbReference type="Proteomes" id="UP001203945">
    <property type="component" value="Unassembled WGS sequence"/>
</dbReference>
<evidence type="ECO:0000313" key="4">
    <source>
        <dbReference type="Proteomes" id="UP001203945"/>
    </source>
</evidence>
<feature type="chain" id="PRO_5046741748" evidence="2">
    <location>
        <begin position="30"/>
        <end position="392"/>
    </location>
</feature>
<dbReference type="PANTHER" id="PTHR34387">
    <property type="entry name" value="SLR1258 PROTEIN"/>
    <property type="match status" value="1"/>
</dbReference>